<reference evidence="2 3" key="1">
    <citation type="submission" date="2023-10" db="EMBL/GenBank/DDBJ databases">
        <title>Genome Sequence of the Siphoviridae Staphylococcus aureus Phage MVC_VPHSA1.</title>
        <authorList>
            <person name="Deepak S.J."/>
            <person name="Porteen K."/>
            <person name="Wilfred R."/>
            <person name="Anbazhagan S."/>
            <person name="Elango A."/>
            <person name="Senthil Kumar T."/>
            <person name="Narendra B."/>
            <person name="Sureshkannan S."/>
            <person name="Nithya Quintoil M."/>
            <person name="Charley C.A."/>
            <person name="Teresa S."/>
            <person name="Raghavendra A.G."/>
        </authorList>
    </citation>
    <scope>NUCLEOTIDE SEQUENCE [LARGE SCALE GENOMIC DNA]</scope>
</reference>
<evidence type="ECO:0000313" key="2">
    <source>
        <dbReference type="EMBL" id="WPF64948.1"/>
    </source>
</evidence>
<feature type="transmembrane region" description="Helical" evidence="1">
    <location>
        <begin position="7"/>
        <end position="27"/>
    </location>
</feature>
<organism evidence="2 3">
    <name type="scientific">Staphylococcus phage MVC_VPHSA1</name>
    <dbReference type="NCBI Taxonomy" id="3088876"/>
    <lineage>
        <taxon>Viruses</taxon>
        <taxon>Duplodnaviria</taxon>
        <taxon>Heunggongvirae</taxon>
        <taxon>Uroviricota</taxon>
        <taxon>Caudoviricetes</taxon>
        <taxon>Ehrlichviridae</taxon>
        <taxon>Chennaivirus</taxon>
        <taxon>Chennaivirus MVCVPHSA1</taxon>
    </lineage>
</organism>
<dbReference type="Proteomes" id="UP001322219">
    <property type="component" value="Segment"/>
</dbReference>
<keyword evidence="1" id="KW-0812">Transmembrane</keyword>
<evidence type="ECO:0000313" key="3">
    <source>
        <dbReference type="Proteomes" id="UP001322219"/>
    </source>
</evidence>
<sequence length="29" mass="3163">MSMRGSLKVAACLVYIWVVGYVLSMAWGA</sequence>
<dbReference type="EMBL" id="OR670591">
    <property type="protein sequence ID" value="WPF64948.1"/>
    <property type="molecule type" value="Genomic_DNA"/>
</dbReference>
<keyword evidence="1" id="KW-0472">Membrane</keyword>
<evidence type="ECO:0000256" key="1">
    <source>
        <dbReference type="SAM" id="Phobius"/>
    </source>
</evidence>
<proteinExistence type="predicted"/>
<keyword evidence="3" id="KW-1185">Reference proteome</keyword>
<gene>
    <name evidence="2" type="ORF">FBHYGVHD_CDS0101</name>
</gene>
<protein>
    <submittedName>
        <fullName evidence="2">Uncharacterized protein</fullName>
    </submittedName>
</protein>
<accession>A0ABZ0QYT6</accession>
<name>A0ABZ0QYT6_9CAUD</name>
<keyword evidence="1" id="KW-1133">Transmembrane helix</keyword>